<organism evidence="3 4">
    <name type="scientific">Dongia rigui</name>
    <dbReference type="NCBI Taxonomy" id="940149"/>
    <lineage>
        <taxon>Bacteria</taxon>
        <taxon>Pseudomonadati</taxon>
        <taxon>Pseudomonadota</taxon>
        <taxon>Alphaproteobacteria</taxon>
        <taxon>Rhodospirillales</taxon>
        <taxon>Dongiaceae</taxon>
        <taxon>Dongia</taxon>
    </lineage>
</organism>
<dbReference type="SUPFAM" id="SSF51120">
    <property type="entry name" value="beta-Roll"/>
    <property type="match status" value="1"/>
</dbReference>
<dbReference type="Gene3D" id="3.40.50.410">
    <property type="entry name" value="von Willebrand factor, type A domain"/>
    <property type="match status" value="1"/>
</dbReference>
<dbReference type="PROSITE" id="PS00330">
    <property type="entry name" value="HEMOLYSIN_CALCIUM"/>
    <property type="match status" value="2"/>
</dbReference>
<feature type="region of interest" description="Disordered" evidence="1">
    <location>
        <begin position="472"/>
        <end position="518"/>
    </location>
</feature>
<dbReference type="InterPro" id="IPR036465">
    <property type="entry name" value="vWFA_dom_sf"/>
</dbReference>
<dbReference type="InterPro" id="IPR018511">
    <property type="entry name" value="Hemolysin-typ_Ca-bd_CS"/>
</dbReference>
<protein>
    <submittedName>
        <fullName evidence="3">DUF5801 repeats-in-toxin domain-containing protein</fullName>
    </submittedName>
</protein>
<feature type="compositionally biased region" description="Polar residues" evidence="1">
    <location>
        <begin position="1751"/>
        <end position="1771"/>
    </location>
</feature>
<dbReference type="RefSeq" id="WP_320502647.1">
    <property type="nucleotide sequence ID" value="NZ_JAXCLX010000004.1"/>
</dbReference>
<sequence length="3233" mass="334948">MATDTTTNHTDVNTASAIHEGDVEHVQLTQSGTPVQVQVPQGENVVRIQVTPGETVELPFPTDGLVARLGDNGNLAVKVGDITVILVGYADATGQGEISVIGNDGKAVDVAAVLASTDPNLDIQTAAGPGAGDQGTGADNNGGLFAPFDPNAGIDGLNAVGGLDPTALNYNLIQRQNVEIIEADEEDTSPLVINITKPNAVNEDDLGGAEGNDSSFAAKALEPYPSHVVNDLYDQLGSTPSWYGYPQGVGNDPFDTGDHEDGSKIPGLSDDVDGVDQDREPTTVTAVVSVNFFADAPGHLSFVNGGSTPIIDQLQAMNLTSHSNELHYIVLPGKPDTDPDPTVDNSYGETLVAYYLNGDGEEASAVIVFTIAMREFNSSDNFDVDFTIYGVIDNVPGTPDAAGDISDILDIGVPFFVVDSDGSVTPVPADALVFQDVDDTPSLGSTGCYQWVHTGEGEGGTWAWVPTEIHPSDTDIVHDETDGVQSGGQQWNDPDSDQEAQPEDDVDQNYDPNPWDGYGTLKAESLAGAGLPADTSILGIAHSKLTVSFGADGKALGNPEAGHTVFTGDGNTNAQAFQLYIGSADAPLNGGLTNWTITENGIVYGVLAEQTDANTIIGYAYVGQGEDAQRVEVFVLHVNPESGDLALVQIHQINQPDPTNSDDSTPSLQIFTKGSETGVDVNFRGTDYDGDHVDAPLQVIVQDDGPTICKIEYCSEGTFRHDKGYVDEDYLTTPSNSVPGNQDHDTSPDNQNAPFGTGNNGDGKGGTHVTGQIIAEFGADGPGGFSFNVPGLTNGGPAVATDWKTANGDAVTLVWVGETLKGVAGNPAADVFTVVLNKDTGAFSFDLQQALFHKDNDGTATNDGDTADDGTNRYEDDILIQIGVKVTDADGDIKPATLQFLVDDDAPKLICPPHTTSIENGECPVCQTDVSRAVAEQDEGCLSEETCMVTLAPGQQAPGWLHVEISVKDENGNTQPDDSLFSQNGVGYGVVSGEDGGSGGRFDEINYDHTANGGLGASETLIVKIGTDACPQLALSATVELSRFYSNEGNVGNEQGHWEAWKDGVKVAEGDFTANNLNGQFGLAIPTVSGGFDELRFTALPGTSGPGGGFSDDSDYYVQNISLEIKPTHLISGEFKYTFGADDGSVAPGGVDIAFTGGEMTQGGKPVVLNEVYDAGTGKTTISGYVDTDGNGFDDGDLPVFSLVLDPNASVSNGVHTATYTFTQYGPLDNDGGMTNLPFEVKIQDKDHDAIKTCIDICVDDSAPETSNACATVFEKGLDQSGSAKDGTDANANSEFAHGFLNFSYNGDGPGEITAFALTSGPLAGVAATLVNGLWIIDVPEFKITVDHITGEYNFTLKQNFIHDDTEDDGFDNRDGVESTVNIGDILQELGFSYTVKDGDGTTANGGLTVKVVDDGPIMCLSTDYHGTVDIDESAGNQRDDQNNFTAPQALVNVSNAGPIIEYAKDGDSVVNVDVDYGADGKGQNLIFSVSASGPNADSGLDYKDANGFVQNIVLTTEGDVVVGRVAAGVDAGKAVFAITIDQNGELEVAQYKPIYHGNTGSNDEGQGLNDSALVVTVAAMDGDEDFATKSANIGSKVVFYDDGPSIDNSSSVTLDEDALAGGNPNGTGDVSPSLKVANGDLSIDFGTDGPGKIELSLNGQAPRLTGDGPVLQFTQVGDTLIGHTGNLADPALTVKVNNDGTYTVTLLKPLDHPNGNNENDIDLQFKVKVTDNDGDSVTGNINVKIDDDTPTLSFSSYTNQNPEGSQGTKTHGNDYGYVDEDWLPKGNKDQGSETDDSVGGVKSIANLNVSPGADGGSLSIDVLNINIHGDNGSGLRRSDGAPIAMVSSDGGKTVFGYADGIPDDAHKVFTIKIVGNTVEFELFQPLMQDSTSQNTNSGDGNIEGEVKFDIPVVLTDNDNDKTSVTVHFLVDDDQVQATDDGKLTISALNTLTDGGNVLTNDLVGADQPGKVVGIKLGGESGNYDNVGAGKDIYLNDQGQVQGGAANAMGKLHINADGTWNFTQFKSSALPDLTFSYKVEDADKDSDTASFKVDLKNAPPPSFEDENALVDEDGITGKGANPNTTTAQGNGDDVGGHVNGGQPNPASEAIFRNTLGNGFNWNGAPGTITFTFTNAQLASLKFLDGSTPTTANVEGNGTSHVVIWDGVPNAQGSTKIIDIVVTNAATAEYQVTLLGPVKHSGHDDPSTPATETSFEDNVSLPVTVTATGEGGAASHTLTIGIDDDAPTVSTGITSISGAVDETFLAIDSVPLDITSVFTTKLGADGGTIAYSLTDTSGKPVVDGTPSGLTDTLTNSAVLLYNDGSNIVGKTAGGDVVFVLGLNGSIVTFDQQRAVVHTDPSTQNEFQTFTGLVALTATVTDGDGDKASATAGAFIIHFMDDAPTVSANADVMVDEDNFTNGNNAFAAGTGDDAQANLTGVLAHNYGADGAGTTLFSDVLVPAGFSASVTDGGTKVTISQGGVAVLQIVLTDTTSGAYTVTQLAKIDHPDGDNENNVDFTLKYGVKDGDNDSVQGSIKISVDDDVPVVVNDTDTVTTFGVAETGNVLTNDHVGADTPGTVVSYTVNGQNYAADGASHTIPTGTFSMDANGNYSYTQTSGAAGSFNVSYTMQDHDKDQASGTLTMTTKDQPIQNYIVVGENTNDGKTGSQPDHRIDNTPGNHNGDIVGGSGNDVLIGDVGGKTTVVTPGKNYSIALICDVSNSMSDNGKMTLLKNAVTNFANSLNGFNGLINVTLIAFGNNATTEITLNNLGQGNNLQQLLNAIDNLEAGQNGLYTNYEDAFIKTNAFFTSQAVSYGSYEKLAYFMTDGVPTAYNNANNGDGDANTDLAEIQPALNAVNNIMAANSGIQLHGIGIGNGADLNILRYFDNTSLQNGTVQTNVQGGSVTDNYGQPITITSADQLTAALVGGSTSTTVAPVGNDLINGDAGNDAILGDSIFAGSADAGWAQYLLDHPGLTTDAAKYADIYANLTTGNHSYAGEGTVGGDDTINGGAGNDYIYGQGGNDTIHGDADNDFIEGGTGNDTLFGDAGNDTLNGGDGNDTLDGGIGTDIVNGGAGNDVIVWHTGHDVDGGSNTSNDLSGSNLGDVLDISGLGAGSVDLTSAINANQIDGIETVRMTGGGNQTLVLSAQDVIDFGTGSFNPTPNSGGDNWDAKDAIKIEGNNGDVVQLDGGGWSEITNQINNEPSGYRVFVHDGSGQGGIQEDAYVLIANNLTVA</sequence>
<feature type="compositionally biased region" description="Polar residues" evidence="1">
    <location>
        <begin position="483"/>
        <end position="493"/>
    </location>
</feature>
<dbReference type="PRINTS" id="PR00313">
    <property type="entry name" value="CABNDNGRPT"/>
</dbReference>
<dbReference type="Proteomes" id="UP001271769">
    <property type="component" value="Unassembled WGS sequence"/>
</dbReference>
<name>A0ABU5E4R4_9PROT</name>
<dbReference type="InterPro" id="IPR001343">
    <property type="entry name" value="Hemolysn_Ca-bd"/>
</dbReference>
<dbReference type="Pfam" id="PF19116">
    <property type="entry name" value="DUF5801"/>
    <property type="match status" value="6"/>
</dbReference>
<evidence type="ECO:0000256" key="1">
    <source>
        <dbReference type="SAM" id="MobiDB-lite"/>
    </source>
</evidence>
<gene>
    <name evidence="3" type="ORF">SMD31_19690</name>
</gene>
<accession>A0ABU5E4R4</accession>
<dbReference type="EMBL" id="JAXCLX010000004">
    <property type="protein sequence ID" value="MDY0874174.1"/>
    <property type="molecule type" value="Genomic_DNA"/>
</dbReference>
<feature type="region of interest" description="Disordered" evidence="1">
    <location>
        <begin position="1749"/>
        <end position="1800"/>
    </location>
</feature>
<feature type="region of interest" description="Disordered" evidence="1">
    <location>
        <begin position="244"/>
        <end position="273"/>
    </location>
</feature>
<feature type="region of interest" description="Disordered" evidence="1">
    <location>
        <begin position="728"/>
        <end position="766"/>
    </location>
</feature>
<dbReference type="InterPro" id="IPR011049">
    <property type="entry name" value="Serralysin-like_metalloprot_C"/>
</dbReference>
<feature type="region of interest" description="Disordered" evidence="1">
    <location>
        <begin position="2073"/>
        <end position="2104"/>
    </location>
</feature>
<dbReference type="Pfam" id="PF00353">
    <property type="entry name" value="HemolysinCabind"/>
    <property type="match status" value="2"/>
</dbReference>
<dbReference type="InterPro" id="IPR002035">
    <property type="entry name" value="VWF_A"/>
</dbReference>
<evidence type="ECO:0000313" key="4">
    <source>
        <dbReference type="Proteomes" id="UP001271769"/>
    </source>
</evidence>
<dbReference type="SUPFAM" id="SSF53300">
    <property type="entry name" value="vWA-like"/>
    <property type="match status" value="1"/>
</dbReference>
<feature type="compositionally biased region" description="Basic and acidic residues" evidence="1">
    <location>
        <begin position="472"/>
        <end position="481"/>
    </location>
</feature>
<proteinExistence type="predicted"/>
<feature type="compositionally biased region" description="Acidic residues" evidence="1">
    <location>
        <begin position="494"/>
        <end position="508"/>
    </location>
</feature>
<dbReference type="PROSITE" id="PS50234">
    <property type="entry name" value="VWFA"/>
    <property type="match status" value="1"/>
</dbReference>
<dbReference type="SMART" id="SM00327">
    <property type="entry name" value="VWA"/>
    <property type="match status" value="1"/>
</dbReference>
<evidence type="ECO:0000313" key="3">
    <source>
        <dbReference type="EMBL" id="MDY0874174.1"/>
    </source>
</evidence>
<feature type="domain" description="VWFA" evidence="2">
    <location>
        <begin position="2710"/>
        <end position="2882"/>
    </location>
</feature>
<dbReference type="Pfam" id="PF17963">
    <property type="entry name" value="Big_9"/>
    <property type="match status" value="1"/>
</dbReference>
<comment type="caution">
    <text evidence="3">The sequence shown here is derived from an EMBL/GenBank/DDBJ whole genome shotgun (WGS) entry which is preliminary data.</text>
</comment>
<keyword evidence="4" id="KW-1185">Reference proteome</keyword>
<evidence type="ECO:0000259" key="2">
    <source>
        <dbReference type="PROSITE" id="PS50234"/>
    </source>
</evidence>
<dbReference type="InterPro" id="IPR043824">
    <property type="entry name" value="DUF5801"/>
</dbReference>
<reference evidence="3 4" key="1">
    <citation type="journal article" date="2013" name="Antonie Van Leeuwenhoek">
        <title>Dongia rigui sp. nov., isolated from freshwater of a large wetland in Korea.</title>
        <authorList>
            <person name="Baik K.S."/>
            <person name="Hwang Y.M."/>
            <person name="Choi J.S."/>
            <person name="Kwon J."/>
            <person name="Seong C.N."/>
        </authorList>
    </citation>
    <scope>NUCLEOTIDE SEQUENCE [LARGE SCALE GENOMIC DNA]</scope>
    <source>
        <strain evidence="3 4">04SU4-P</strain>
    </source>
</reference>
<feature type="compositionally biased region" description="Basic and acidic residues" evidence="1">
    <location>
        <begin position="1783"/>
        <end position="1792"/>
    </location>
</feature>
<dbReference type="CDD" id="cd00198">
    <property type="entry name" value="vWFA"/>
    <property type="match status" value="1"/>
</dbReference>
<dbReference type="Pfam" id="PF00092">
    <property type="entry name" value="VWA"/>
    <property type="match status" value="1"/>
</dbReference>